<dbReference type="AlphaFoldDB" id="A0AB39V5H8"/>
<evidence type="ECO:0000313" key="1">
    <source>
        <dbReference type="EMBL" id="XDU63079.1"/>
    </source>
</evidence>
<dbReference type="KEGG" id="lala:AB8B28_04300"/>
<gene>
    <name evidence="1" type="ORF">AB8B28_04300</name>
</gene>
<reference evidence="1" key="1">
    <citation type="submission" date="2024-07" db="EMBL/GenBank/DDBJ databases">
        <authorList>
            <person name="Li X.-J."/>
            <person name="Wang X."/>
        </authorList>
    </citation>
    <scope>NUCLEOTIDE SEQUENCE</scope>
    <source>
        <strain evidence="1">HSP-536</strain>
    </source>
</reference>
<dbReference type="EMBL" id="CP165647">
    <property type="protein sequence ID" value="XDU63079.1"/>
    <property type="molecule type" value="Genomic_DNA"/>
</dbReference>
<proteinExistence type="predicted"/>
<sequence>MSVAIDVLIFHEKYFPEGIPNSNSSEMNLNYKDSLIQAFENWFNYDRLNYLKLVKSDKKDLRRIEI</sequence>
<protein>
    <submittedName>
        <fullName evidence="1">Uncharacterized protein</fullName>
    </submittedName>
</protein>
<name>A0AB39V5H8_9FUSO</name>
<accession>A0AB39V5H8</accession>
<dbReference type="RefSeq" id="WP_369717019.1">
    <property type="nucleotide sequence ID" value="NZ_CP165647.1"/>
</dbReference>
<organism evidence="1">
    <name type="scientific">Leptotrichia alba</name>
    <dbReference type="NCBI Taxonomy" id="3239304"/>
    <lineage>
        <taxon>Bacteria</taxon>
        <taxon>Fusobacteriati</taxon>
        <taxon>Fusobacteriota</taxon>
        <taxon>Fusobacteriia</taxon>
        <taxon>Fusobacteriales</taxon>
        <taxon>Leptotrichiaceae</taxon>
        <taxon>Leptotrichia</taxon>
    </lineage>
</organism>